<feature type="compositionally biased region" description="Polar residues" evidence="1">
    <location>
        <begin position="133"/>
        <end position="148"/>
    </location>
</feature>
<feature type="compositionally biased region" description="Basic and acidic residues" evidence="1">
    <location>
        <begin position="545"/>
        <end position="557"/>
    </location>
</feature>
<feature type="region of interest" description="Disordered" evidence="1">
    <location>
        <begin position="683"/>
        <end position="714"/>
    </location>
</feature>
<feature type="compositionally biased region" description="Low complexity" evidence="1">
    <location>
        <begin position="688"/>
        <end position="698"/>
    </location>
</feature>
<accession>A0A1Y2FQ14</accession>
<dbReference type="AlphaFoldDB" id="A0A1Y2FQ14"/>
<dbReference type="InParanoid" id="A0A1Y2FQ14"/>
<feature type="compositionally biased region" description="Low complexity" evidence="1">
    <location>
        <begin position="230"/>
        <end position="260"/>
    </location>
</feature>
<reference evidence="2 3" key="1">
    <citation type="submission" date="2016-07" db="EMBL/GenBank/DDBJ databases">
        <title>Pervasive Adenine N6-methylation of Active Genes in Fungi.</title>
        <authorList>
            <consortium name="DOE Joint Genome Institute"/>
            <person name="Mondo S.J."/>
            <person name="Dannebaum R.O."/>
            <person name="Kuo R.C."/>
            <person name="Labutti K."/>
            <person name="Haridas S."/>
            <person name="Kuo A."/>
            <person name="Salamov A."/>
            <person name="Ahrendt S.R."/>
            <person name="Lipzen A."/>
            <person name="Sullivan W."/>
            <person name="Andreopoulos W.B."/>
            <person name="Clum A."/>
            <person name="Lindquist E."/>
            <person name="Daum C."/>
            <person name="Ramamoorthy G.K."/>
            <person name="Gryganskyi A."/>
            <person name="Culley D."/>
            <person name="Magnuson J.K."/>
            <person name="James T.Y."/>
            <person name="O'Malley M.A."/>
            <person name="Stajich J.E."/>
            <person name="Spatafora J.W."/>
            <person name="Visel A."/>
            <person name="Grigoriev I.V."/>
        </authorList>
    </citation>
    <scope>NUCLEOTIDE SEQUENCE [LARGE SCALE GENOMIC DNA]</scope>
    <source>
        <strain evidence="2 3">62-1032</strain>
    </source>
</reference>
<feature type="region of interest" description="Disordered" evidence="1">
    <location>
        <begin position="444"/>
        <end position="463"/>
    </location>
</feature>
<sequence length="803" mass="85046">MLIGTDEGLTLLDLNPLLSSTAPLRTSAQPSLSDASIHPLWTGLGVLQLEVILERSTLSISAAGGAPVGLVIGLVKPEGGGEVELRMWSLAALSNLARWKVFNESSPPLDLSSPSSASNASPTTSIEGKRSSRSYIKSLFSSSPTSPVDTKGKGKARAFPSASAAIPTPLRETTDEEEGFVVLGDSAQDSRGHSRIRSSISDTSTTAAAPTTADSETRFFVPPSSHPVARLSSESLRPSSISSSLGRTTPTPTSPSNTNANLSLPLSWANSSIRFPLPKNATPILFFTLCRTPPPSPPSTPAHPRREAGIRERRSRAEKERQEEERREAGRVWLLVATSRTVYVYESGEGGQRRWRLRREFYAPATPKLLTLIRALPPHGPNSPPPLGLTRRDSARKSKRSTSPPPSSSTTSSSTDLPPDLTLYLTMRSKSVLINLVDSSVREVSLPPSSAPGHGRSGSTLQAASSLTARAVEVGKRKVEKMVEGRQGVPVGMRGEGGMGLVKGRKVGDGAGAGAVVGGGEEGGGGDWVGCQRLSMLLPGGGGGGRKEAEGERSRRRTDLLLLTKGSTTSIYPSPLPSFTPSLSATSSSSSTPLLPPSTLPTPLASFSFPLTSSSPLLGLTPLVRRDLKPSYAERGMQHLVLTAWTRSGVHVKEGVVDPFALGAGGGGRWFTPLDEFEKKVGESVLLSPSPSQPTTTTTERDGAPNDDDDDEELEGQASLDFGREILQLGVGGSVLHLPPPSSSRPALGDSEDSDDDEESEFGDGAARRAREEEEEEEVRRETEGGVFFCVRGVEDWGLKWVG</sequence>
<evidence type="ECO:0000256" key="1">
    <source>
        <dbReference type="SAM" id="MobiDB-lite"/>
    </source>
</evidence>
<proteinExistence type="predicted"/>
<feature type="region of interest" description="Disordered" evidence="1">
    <location>
        <begin position="536"/>
        <end position="557"/>
    </location>
</feature>
<feature type="compositionally biased region" description="Low complexity" evidence="1">
    <location>
        <begin position="107"/>
        <end position="125"/>
    </location>
</feature>
<evidence type="ECO:0000313" key="2">
    <source>
        <dbReference type="EMBL" id="ORY85424.1"/>
    </source>
</evidence>
<evidence type="ECO:0000313" key="3">
    <source>
        <dbReference type="Proteomes" id="UP000193467"/>
    </source>
</evidence>
<dbReference type="STRING" id="106004.A0A1Y2FQ14"/>
<gene>
    <name evidence="2" type="ORF">BCR35DRAFT_351734</name>
</gene>
<feature type="compositionally biased region" description="Basic and acidic residues" evidence="1">
    <location>
        <begin position="304"/>
        <end position="328"/>
    </location>
</feature>
<feature type="region of interest" description="Disordered" evidence="1">
    <location>
        <begin position="733"/>
        <end position="785"/>
    </location>
</feature>
<feature type="compositionally biased region" description="Low complexity" evidence="1">
    <location>
        <begin position="408"/>
        <end position="419"/>
    </location>
</feature>
<dbReference type="Proteomes" id="UP000193467">
    <property type="component" value="Unassembled WGS sequence"/>
</dbReference>
<feature type="region of interest" description="Disordered" evidence="1">
    <location>
        <begin position="374"/>
        <end position="419"/>
    </location>
</feature>
<feature type="compositionally biased region" description="Basic and acidic residues" evidence="1">
    <location>
        <begin position="766"/>
        <end position="784"/>
    </location>
</feature>
<organism evidence="2 3">
    <name type="scientific">Leucosporidium creatinivorum</name>
    <dbReference type="NCBI Taxonomy" id="106004"/>
    <lineage>
        <taxon>Eukaryota</taxon>
        <taxon>Fungi</taxon>
        <taxon>Dikarya</taxon>
        <taxon>Basidiomycota</taxon>
        <taxon>Pucciniomycotina</taxon>
        <taxon>Microbotryomycetes</taxon>
        <taxon>Leucosporidiales</taxon>
        <taxon>Leucosporidium</taxon>
    </lineage>
</organism>
<feature type="compositionally biased region" description="Pro residues" evidence="1">
    <location>
        <begin position="378"/>
        <end position="387"/>
    </location>
</feature>
<feature type="region of interest" description="Disordered" evidence="1">
    <location>
        <begin position="107"/>
        <end position="260"/>
    </location>
</feature>
<comment type="caution">
    <text evidence="2">The sequence shown here is derived from an EMBL/GenBank/DDBJ whole genome shotgun (WGS) entry which is preliminary data.</text>
</comment>
<dbReference type="EMBL" id="MCGR01000016">
    <property type="protein sequence ID" value="ORY85424.1"/>
    <property type="molecule type" value="Genomic_DNA"/>
</dbReference>
<name>A0A1Y2FQ14_9BASI</name>
<feature type="compositionally biased region" description="Acidic residues" evidence="1">
    <location>
        <begin position="750"/>
        <end position="762"/>
    </location>
</feature>
<feature type="region of interest" description="Disordered" evidence="1">
    <location>
        <begin position="290"/>
        <end position="328"/>
    </location>
</feature>
<feature type="compositionally biased region" description="Low complexity" evidence="1">
    <location>
        <begin position="197"/>
        <end position="214"/>
    </location>
</feature>
<keyword evidence="3" id="KW-1185">Reference proteome</keyword>
<feature type="compositionally biased region" description="Pro residues" evidence="1">
    <location>
        <begin position="292"/>
        <end position="301"/>
    </location>
</feature>
<protein>
    <submittedName>
        <fullName evidence="2">Uncharacterized protein</fullName>
    </submittedName>
</protein>
<feature type="compositionally biased region" description="Acidic residues" evidence="1">
    <location>
        <begin position="705"/>
        <end position="714"/>
    </location>
</feature>
<dbReference type="OrthoDB" id="2590590at2759"/>